<proteinExistence type="predicted"/>
<gene>
    <name evidence="1" type="ORF">ACI43T_10250</name>
</gene>
<comment type="caution">
    <text evidence="1">The sequence shown here is derived from an EMBL/GenBank/DDBJ whole genome shotgun (WGS) entry which is preliminary data.</text>
</comment>
<dbReference type="EMBL" id="JBJGEB010000012">
    <property type="protein sequence ID" value="MFK7642862.1"/>
    <property type="molecule type" value="Genomic_DNA"/>
</dbReference>
<name>A0ABW8Q5I8_9NEIS</name>
<sequence>MSEKEQVLSYIAAHPGCTSTGVADVVYGKQKWSGWIFARRDIDTLIDKGLVEERFDQGVSKFYAKEAV</sequence>
<reference evidence="1 2" key="1">
    <citation type="submission" date="2024-11" db="EMBL/GenBank/DDBJ databases">
        <authorList>
            <person name="Mikucki A.G."/>
            <person name="Kahler C.M."/>
        </authorList>
    </citation>
    <scope>NUCLEOTIDE SEQUENCE [LARGE SCALE GENOMIC DNA]</scope>
    <source>
        <strain evidence="1 2">EXNM717</strain>
    </source>
</reference>
<accession>A0ABW8Q5I8</accession>
<keyword evidence="2" id="KW-1185">Reference proteome</keyword>
<evidence type="ECO:0008006" key="3">
    <source>
        <dbReference type="Google" id="ProtNLM"/>
    </source>
</evidence>
<dbReference type="Proteomes" id="UP001621964">
    <property type="component" value="Unassembled WGS sequence"/>
</dbReference>
<organism evidence="1 2">
    <name type="scientific">Neisseria oralis</name>
    <dbReference type="NCBI Taxonomy" id="1107316"/>
    <lineage>
        <taxon>Bacteria</taxon>
        <taxon>Pseudomonadati</taxon>
        <taxon>Pseudomonadota</taxon>
        <taxon>Betaproteobacteria</taxon>
        <taxon>Neisseriales</taxon>
        <taxon>Neisseriaceae</taxon>
        <taxon>Neisseria</taxon>
    </lineage>
</organism>
<evidence type="ECO:0000313" key="2">
    <source>
        <dbReference type="Proteomes" id="UP001621964"/>
    </source>
</evidence>
<evidence type="ECO:0000313" key="1">
    <source>
        <dbReference type="EMBL" id="MFK7642862.1"/>
    </source>
</evidence>
<protein>
    <recommendedName>
        <fullName evidence="3">MarR family transcriptional regulator</fullName>
    </recommendedName>
</protein>
<dbReference type="RefSeq" id="WP_405386895.1">
    <property type="nucleotide sequence ID" value="NZ_JBJGEB010000012.1"/>
</dbReference>